<feature type="transmembrane region" description="Helical" evidence="6">
    <location>
        <begin position="514"/>
        <end position="534"/>
    </location>
</feature>
<keyword evidence="3 6" id="KW-0812">Transmembrane</keyword>
<dbReference type="GO" id="GO:0005886">
    <property type="term" value="C:plasma membrane"/>
    <property type="evidence" value="ECO:0007669"/>
    <property type="project" value="TreeGrafter"/>
</dbReference>
<feature type="transmembrane region" description="Helical" evidence="6">
    <location>
        <begin position="962"/>
        <end position="982"/>
    </location>
</feature>
<feature type="transmembrane region" description="Helical" evidence="6">
    <location>
        <begin position="433"/>
        <end position="453"/>
    </location>
</feature>
<organism evidence="8 9">
    <name type="scientific">Candidatus Phosphoribacter hodrii</name>
    <dbReference type="NCBI Taxonomy" id="2953743"/>
    <lineage>
        <taxon>Bacteria</taxon>
        <taxon>Bacillati</taxon>
        <taxon>Actinomycetota</taxon>
        <taxon>Actinomycetes</taxon>
        <taxon>Micrococcales</taxon>
        <taxon>Dermatophilaceae</taxon>
        <taxon>Candidatus Phosphoribacter</taxon>
    </lineage>
</organism>
<gene>
    <name evidence="8" type="ORF">IPF40_07305</name>
</gene>
<keyword evidence="2" id="KW-1003">Cell membrane</keyword>
<evidence type="ECO:0000256" key="2">
    <source>
        <dbReference type="ARBA" id="ARBA00022475"/>
    </source>
</evidence>
<evidence type="ECO:0000256" key="5">
    <source>
        <dbReference type="ARBA" id="ARBA00023136"/>
    </source>
</evidence>
<dbReference type="PROSITE" id="PS51257">
    <property type="entry name" value="PROKAR_LIPOPROTEIN"/>
    <property type="match status" value="1"/>
</dbReference>
<feature type="transmembrane region" description="Helical" evidence="6">
    <location>
        <begin position="903"/>
        <end position="927"/>
    </location>
</feature>
<dbReference type="Proteomes" id="UP000718281">
    <property type="component" value="Unassembled WGS sequence"/>
</dbReference>
<keyword evidence="4 6" id="KW-1133">Transmembrane helix</keyword>
<feature type="transmembrane region" description="Helical" evidence="6">
    <location>
        <begin position="345"/>
        <end position="369"/>
    </location>
</feature>
<proteinExistence type="predicted"/>
<sequence>MTWAALRYRPAQALLLAVLTALVVGCAAFAPLYERALAQSLLRDGLSRMPPAATAIELTTSREQGARVRAERVREIFPTSLAGVYGPGVERWSGRVFVTGSQGVSTVTMWGSPTPCDGLVLDAGRCPQAPFEVLASTAEARLQGWAPGAVISAVEARGIASGPAFASPVTVVGTYTQDELSAGPWAGLRLGGRAGTMSAGLAPTPLMDALVTSDGTFAPDEQASSFVPGAPGWFQVAVSVTYPLNRDAISLESLDGIPGALSALGDEAARELPRIAVSSAVGDLADELAEGRRQVLVIVPLLMAQLALLGVVVLGLVAESAVEQRRPEAALSRLRGGGASGARRLLVAELGAAASVGAPLGLLGALGVTTLVRASWLAPGVPAELPWPTFAAAGLGLLLAWAAIIIAVGRVVREPVADLLRRVPSRQRGRRMGLVDAGVVGVSVAGVVALASGNLAGPLALATPALVALAVGIVLAHLLTPAATLIGRRSLDRGRLTATLTAVQIARRPAVRRIVTIITVAAALATFAVNALVVGQHNRELRARVETGAAVVLTTDSDDPAEVQTALRQVDPAATKATPVAWIRQGSSDSITTMAVIPEEFARVADLAVDPAAFDLRPLQVAGTLPPVITGTRLSVTIGSSAIEELDEVGDAPQRAGEGPIFAVRLGKPGGAEQTLSLDPIPLTSSVPVVFTAEVDCPQGCSLLAIGVDRVGLDYRVLRGRFTITELRGDAGPPAAIGRPDTWIGSGDKNADVLAPYAVPGDLGSPTAVALDLLSARTGVRVTAKGAVGNLPAFVVGSLPPGTTSGGTFQGAGLDGIAVQFQPVGTLPYTPGGPSNVAIVSLRALLDRASTLAPVVGRLQVYLADSSFEAPVRDALGAQGISVTTTVRESDRQALYDGSASAWGLRLAVVVGLLAIVMAALVLVLVVTTAWRPRSRDYAALRMSGVPLAVLRRASALEQGTVVLVAGVAGILCGLLASRLALPMVPLFTRPSATFLADLRPAWSAVGGAAALVLGLLGVVAIVVGTRLVSRAIPARLRERL</sequence>
<feature type="transmembrane region" description="Helical" evidence="6">
    <location>
        <begin position="295"/>
        <end position="317"/>
    </location>
</feature>
<feature type="transmembrane region" description="Helical" evidence="6">
    <location>
        <begin position="389"/>
        <end position="412"/>
    </location>
</feature>
<name>A0A934X5Q8_9MICO</name>
<comment type="subcellular location">
    <subcellularLocation>
        <location evidence="1">Cell membrane</location>
        <topology evidence="1">Multi-pass membrane protein</topology>
    </subcellularLocation>
</comment>
<accession>A0A934X5Q8</accession>
<comment type="caution">
    <text evidence="8">The sequence shown here is derived from an EMBL/GenBank/DDBJ whole genome shotgun (WGS) entry which is preliminary data.</text>
</comment>
<evidence type="ECO:0000256" key="6">
    <source>
        <dbReference type="SAM" id="Phobius"/>
    </source>
</evidence>
<evidence type="ECO:0000256" key="3">
    <source>
        <dbReference type="ARBA" id="ARBA00022692"/>
    </source>
</evidence>
<evidence type="ECO:0000313" key="9">
    <source>
        <dbReference type="Proteomes" id="UP000718281"/>
    </source>
</evidence>
<dbReference type="PANTHER" id="PTHR30287">
    <property type="entry name" value="MEMBRANE COMPONENT OF PREDICTED ABC SUPERFAMILY METABOLITE UPTAKE TRANSPORTER"/>
    <property type="match status" value="1"/>
</dbReference>
<dbReference type="Pfam" id="PF02687">
    <property type="entry name" value="FtsX"/>
    <property type="match status" value="1"/>
</dbReference>
<dbReference type="InterPro" id="IPR003838">
    <property type="entry name" value="ABC3_permease_C"/>
</dbReference>
<evidence type="ECO:0000256" key="4">
    <source>
        <dbReference type="ARBA" id="ARBA00022989"/>
    </source>
</evidence>
<evidence type="ECO:0000259" key="7">
    <source>
        <dbReference type="Pfam" id="PF02687"/>
    </source>
</evidence>
<protein>
    <recommendedName>
        <fullName evidence="7">ABC3 transporter permease C-terminal domain-containing protein</fullName>
    </recommendedName>
</protein>
<dbReference type="PANTHER" id="PTHR30287:SF2">
    <property type="entry name" value="BLL1001 PROTEIN"/>
    <property type="match status" value="1"/>
</dbReference>
<evidence type="ECO:0000256" key="1">
    <source>
        <dbReference type="ARBA" id="ARBA00004651"/>
    </source>
</evidence>
<keyword evidence="5 6" id="KW-0472">Membrane</keyword>
<feature type="domain" description="ABC3 transporter permease C-terminal" evidence="7">
    <location>
        <begin position="302"/>
        <end position="413"/>
    </location>
</feature>
<feature type="transmembrane region" description="Helical" evidence="6">
    <location>
        <begin position="1002"/>
        <end position="1030"/>
    </location>
</feature>
<reference evidence="8 9" key="1">
    <citation type="submission" date="2020-10" db="EMBL/GenBank/DDBJ databases">
        <title>Connecting structure to function with the recovery of over 1000 high-quality activated sludge metagenome-assembled genomes encoding full-length rRNA genes using long-read sequencing.</title>
        <authorList>
            <person name="Singleton C.M."/>
            <person name="Petriglieri F."/>
            <person name="Kristensen J.M."/>
            <person name="Kirkegaard R.H."/>
            <person name="Michaelsen T.Y."/>
            <person name="Andersen M.H."/>
            <person name="Karst S.M."/>
            <person name="Dueholm M.S."/>
            <person name="Nielsen P.H."/>
            <person name="Albertsen M."/>
        </authorList>
    </citation>
    <scope>NUCLEOTIDE SEQUENCE [LARGE SCALE GENOMIC DNA]</scope>
    <source>
        <strain evidence="8">AalE_18-Q3-R2-46_BAT3C.188</strain>
    </source>
</reference>
<dbReference type="InterPro" id="IPR038766">
    <property type="entry name" value="Membrane_comp_ABC_pdt"/>
</dbReference>
<feature type="transmembrane region" description="Helical" evidence="6">
    <location>
        <begin position="465"/>
        <end position="486"/>
    </location>
</feature>
<dbReference type="EMBL" id="JADIXZ010000004">
    <property type="protein sequence ID" value="MBK6300855.1"/>
    <property type="molecule type" value="Genomic_DNA"/>
</dbReference>
<evidence type="ECO:0000313" key="8">
    <source>
        <dbReference type="EMBL" id="MBK6300855.1"/>
    </source>
</evidence>
<dbReference type="AlphaFoldDB" id="A0A934X5Q8"/>